<accession>A0A6J6BW20</accession>
<proteinExistence type="predicted"/>
<organism evidence="2">
    <name type="scientific">freshwater metagenome</name>
    <dbReference type="NCBI Taxonomy" id="449393"/>
    <lineage>
        <taxon>unclassified sequences</taxon>
        <taxon>metagenomes</taxon>
        <taxon>ecological metagenomes</taxon>
    </lineage>
</organism>
<dbReference type="Pfam" id="PF00156">
    <property type="entry name" value="Pribosyltran"/>
    <property type="match status" value="1"/>
</dbReference>
<dbReference type="PANTHER" id="PTHR22946">
    <property type="entry name" value="DIENELACTONE HYDROLASE DOMAIN-CONTAINING PROTEIN-RELATED"/>
    <property type="match status" value="1"/>
</dbReference>
<name>A0A6J6BW20_9ZZZZ</name>
<sequence length="445" mass="46872">MARRFADRAEAGRCLGALLVRLRDEGSLRAGDDPVVVGLPRGGVPVAHEVARALGAPLDVIVVRKIGVPHQPELAMGAIGEDGVRVVDDDIVRRAGVSAWEFSRVEAREAVELARRAERFRRRHRRVPLAGRDVIVVDDGLATGSTMAAACAVARADGARRIVVAVPVAPAGWAERMGAVADQYVCVSTPELFVGVGGSYRDFAQVPDEAVLAILDTEPSVSRPVSGAVDVPDRVEREVVLDLGDAQVGGHLTIPADARGLVLFAHGSGSSRHSPRNRFVAEVLEQAGHATLLFDLLTTDEEPDRSKVFDVGLLARRLGGATTWAMSQPHLGELPVGYFGASTGAAAALRAAAEPDCPVRAVVSRGGRPDLAGHALRAVRAPTLLIVGGRDTVVVGLNEQARSRMRAPCRLEIVPGAGHLFEEPGTLATAAHLAAGWFDANLPLT</sequence>
<dbReference type="Gene3D" id="3.40.50.1820">
    <property type="entry name" value="alpha/beta hydrolase"/>
    <property type="match status" value="1"/>
</dbReference>
<dbReference type="InterPro" id="IPR050261">
    <property type="entry name" value="FrsA_esterase"/>
</dbReference>
<gene>
    <name evidence="2" type="ORF">UFOPK1493_00406</name>
</gene>
<dbReference type="InterPro" id="IPR029057">
    <property type="entry name" value="PRTase-like"/>
</dbReference>
<dbReference type="SUPFAM" id="SSF53474">
    <property type="entry name" value="alpha/beta-Hydrolases"/>
    <property type="match status" value="1"/>
</dbReference>
<dbReference type="SUPFAM" id="SSF53271">
    <property type="entry name" value="PRTase-like"/>
    <property type="match status" value="1"/>
</dbReference>
<dbReference type="InterPro" id="IPR029058">
    <property type="entry name" value="AB_hydrolase_fold"/>
</dbReference>
<dbReference type="EMBL" id="CAEZSR010000008">
    <property type="protein sequence ID" value="CAB4542473.1"/>
    <property type="molecule type" value="Genomic_DNA"/>
</dbReference>
<protein>
    <submittedName>
        <fullName evidence="2">Unannotated protein</fullName>
    </submittedName>
</protein>
<dbReference type="CDD" id="cd06223">
    <property type="entry name" value="PRTases_typeI"/>
    <property type="match status" value="1"/>
</dbReference>
<dbReference type="Gene3D" id="3.30.1310.20">
    <property type="entry name" value="PRTase-like"/>
    <property type="match status" value="1"/>
</dbReference>
<evidence type="ECO:0000313" key="2">
    <source>
        <dbReference type="EMBL" id="CAB4542473.1"/>
    </source>
</evidence>
<feature type="domain" description="Phosphoribosyltransferase" evidence="1">
    <location>
        <begin position="31"/>
        <end position="171"/>
    </location>
</feature>
<dbReference type="AlphaFoldDB" id="A0A6J6BW20"/>
<dbReference type="InterPro" id="IPR000836">
    <property type="entry name" value="PRTase_dom"/>
</dbReference>
<dbReference type="Gene3D" id="3.40.50.2020">
    <property type="match status" value="1"/>
</dbReference>
<evidence type="ECO:0000259" key="1">
    <source>
        <dbReference type="Pfam" id="PF00156"/>
    </source>
</evidence>
<reference evidence="2" key="1">
    <citation type="submission" date="2020-05" db="EMBL/GenBank/DDBJ databases">
        <authorList>
            <person name="Chiriac C."/>
            <person name="Salcher M."/>
            <person name="Ghai R."/>
            <person name="Kavagutti S V."/>
        </authorList>
    </citation>
    <scope>NUCLEOTIDE SEQUENCE</scope>
</reference>